<evidence type="ECO:0000313" key="2">
    <source>
        <dbReference type="EMBL" id="PSN89990.1"/>
    </source>
</evidence>
<reference evidence="2 3" key="1">
    <citation type="submission" date="2017-04" db="EMBL/GenBank/DDBJ databases">
        <title>Novel microbial lineages endemic to geothermal iron-oxide mats fill important gaps in the evolutionary history of Archaea.</title>
        <authorList>
            <person name="Jay Z.J."/>
            <person name="Beam J.P."/>
            <person name="Dlakic M."/>
            <person name="Rusch D.B."/>
            <person name="Kozubal M.A."/>
            <person name="Inskeep W.P."/>
        </authorList>
    </citation>
    <scope>NUCLEOTIDE SEQUENCE [LARGE SCALE GENOMIC DNA]</scope>
    <source>
        <strain evidence="2">ECH_B_SAG-M15</strain>
    </source>
</reference>
<keyword evidence="1" id="KW-0812">Transmembrane</keyword>
<dbReference type="Proteomes" id="UP000240490">
    <property type="component" value="Unassembled WGS sequence"/>
</dbReference>
<keyword evidence="1" id="KW-0472">Membrane</keyword>
<keyword evidence="1" id="KW-1133">Transmembrane helix</keyword>
<feature type="transmembrane region" description="Helical" evidence="1">
    <location>
        <begin position="6"/>
        <end position="24"/>
    </location>
</feature>
<gene>
    <name evidence="2" type="ORF">B9Q08_05740</name>
</gene>
<evidence type="ECO:0000256" key="1">
    <source>
        <dbReference type="SAM" id="Phobius"/>
    </source>
</evidence>
<feature type="transmembrane region" description="Helical" evidence="1">
    <location>
        <begin position="146"/>
        <end position="163"/>
    </location>
</feature>
<feature type="transmembrane region" description="Helical" evidence="1">
    <location>
        <begin position="220"/>
        <end position="253"/>
    </location>
</feature>
<dbReference type="EMBL" id="NEXJ01000100">
    <property type="protein sequence ID" value="PSN89990.1"/>
    <property type="molecule type" value="Genomic_DNA"/>
</dbReference>
<dbReference type="AlphaFoldDB" id="A0A2R6AUE2"/>
<name>A0A2R6AUE2_9ARCH</name>
<accession>A0A2R6AUE2</accession>
<sequence>MVSPLVLVVVAGIMVGIIVVLIRGYMGVQNLLQARLILFGVAMMVAMFVGAGVYVAYPSGLSLAYVVGANMLVMVVGLVFILSGLDALEGKKMNRRVYNQYFTALVLLNEASMGFVFVEAQSGTHWLYTSPTKILPASIVSSSVNTYWFFLPMFFEMASAIYFSRVTTKDVYYGLLGAALFSPSSFSNHYWSLGSLLVLIGLTAYFTNRCLRSRGCSEGIYYLLALTATAGISFVVGYWLLYAIMSLLAINWFFTNVLSKNVSKTG</sequence>
<evidence type="ECO:0000313" key="3">
    <source>
        <dbReference type="Proteomes" id="UP000240490"/>
    </source>
</evidence>
<protein>
    <submittedName>
        <fullName evidence="2">Uncharacterized protein</fullName>
    </submittedName>
</protein>
<comment type="caution">
    <text evidence="2">The sequence shown here is derived from an EMBL/GenBank/DDBJ whole genome shotgun (WGS) entry which is preliminary data.</text>
</comment>
<organism evidence="2 3">
    <name type="scientific">Candidatus Marsarchaeota G2 archaeon ECH_B_SAG-M15</name>
    <dbReference type="NCBI Taxonomy" id="1978162"/>
    <lineage>
        <taxon>Archaea</taxon>
        <taxon>Candidatus Marsarchaeota</taxon>
        <taxon>Candidatus Marsarchaeota group 2</taxon>
    </lineage>
</organism>
<feature type="transmembrane region" description="Helical" evidence="1">
    <location>
        <begin position="36"/>
        <end position="57"/>
    </location>
</feature>
<proteinExistence type="predicted"/>
<feature type="transmembrane region" description="Helical" evidence="1">
    <location>
        <begin position="192"/>
        <end position="208"/>
    </location>
</feature>
<feature type="transmembrane region" description="Helical" evidence="1">
    <location>
        <begin position="63"/>
        <end position="85"/>
    </location>
</feature>